<keyword evidence="4" id="KW-1015">Disulfide bond</keyword>
<dbReference type="InterPro" id="IPR012336">
    <property type="entry name" value="Thioredoxin-like_fold"/>
</dbReference>
<feature type="transmembrane region" description="Helical" evidence="6">
    <location>
        <begin position="12"/>
        <end position="32"/>
    </location>
</feature>
<dbReference type="InterPro" id="IPR036249">
    <property type="entry name" value="Thioredoxin-like_sf"/>
</dbReference>
<evidence type="ECO:0000256" key="2">
    <source>
        <dbReference type="ARBA" id="ARBA00022729"/>
    </source>
</evidence>
<evidence type="ECO:0000259" key="7">
    <source>
        <dbReference type="Pfam" id="PF13462"/>
    </source>
</evidence>
<dbReference type="Proteomes" id="UP000242656">
    <property type="component" value="Unassembled WGS sequence"/>
</dbReference>
<proteinExistence type="inferred from homology"/>
<dbReference type="PANTHER" id="PTHR13887">
    <property type="entry name" value="GLUTATHIONE S-TRANSFERASE KAPPA"/>
    <property type="match status" value="1"/>
</dbReference>
<evidence type="ECO:0000313" key="8">
    <source>
        <dbReference type="EMBL" id="PFK41002.1"/>
    </source>
</evidence>
<dbReference type="Pfam" id="PF13462">
    <property type="entry name" value="Thioredoxin_4"/>
    <property type="match status" value="1"/>
</dbReference>
<dbReference type="GO" id="GO:0016491">
    <property type="term" value="F:oxidoreductase activity"/>
    <property type="evidence" value="ECO:0007669"/>
    <property type="project" value="UniProtKB-KW"/>
</dbReference>
<name>A0A2B0M9X4_BACCE</name>
<evidence type="ECO:0000256" key="5">
    <source>
        <dbReference type="ARBA" id="ARBA00023284"/>
    </source>
</evidence>
<comment type="caution">
    <text evidence="8">The sequence shown here is derived from an EMBL/GenBank/DDBJ whole genome shotgun (WGS) entry which is preliminary data.</text>
</comment>
<organism evidence="8 9">
    <name type="scientific">Bacillus cereus</name>
    <dbReference type="NCBI Taxonomy" id="1396"/>
    <lineage>
        <taxon>Bacteria</taxon>
        <taxon>Bacillati</taxon>
        <taxon>Bacillota</taxon>
        <taxon>Bacilli</taxon>
        <taxon>Bacillales</taxon>
        <taxon>Bacillaceae</taxon>
        <taxon>Bacillus</taxon>
        <taxon>Bacillus cereus group</taxon>
    </lineage>
</organism>
<keyword evidence="3" id="KW-0560">Oxidoreductase</keyword>
<keyword evidence="2" id="KW-0732">Signal</keyword>
<protein>
    <submittedName>
        <fullName evidence="8">Thioredoxin</fullName>
    </submittedName>
</protein>
<accession>A0A2B0M9X4</accession>
<evidence type="ECO:0000256" key="4">
    <source>
        <dbReference type="ARBA" id="ARBA00023157"/>
    </source>
</evidence>
<feature type="domain" description="Thioredoxin-like fold" evidence="7">
    <location>
        <begin position="50"/>
        <end position="215"/>
    </location>
</feature>
<reference evidence="8 9" key="1">
    <citation type="submission" date="2017-09" db="EMBL/GenBank/DDBJ databases">
        <title>Large-scale bioinformatics analysis of Bacillus genomes uncovers conserved roles of natural products in bacterial physiology.</title>
        <authorList>
            <consortium name="Agbiome Team Llc"/>
            <person name="Bleich R.M."/>
            <person name="Grubbs K.J."/>
            <person name="Santa Maria K.C."/>
            <person name="Allen S.E."/>
            <person name="Farag S."/>
            <person name="Shank E.A."/>
            <person name="Bowers A."/>
        </authorList>
    </citation>
    <scope>NUCLEOTIDE SEQUENCE [LARGE SCALE GENOMIC DNA]</scope>
    <source>
        <strain evidence="8 9">AFS083043</strain>
    </source>
</reference>
<sequence>MYMKSSNKIMALGIVFSIAVLIVIGTIAYSIINDKKDKGDEMFAYSSQQSLGKKDAPVKVVEFGDFKCPACRTWDATVLPRLKEDYINKDKVQFYFINFPFIGKDSDLGAAADEAIYKQDPESFWTFYDEIYQNQKKDTEEWITEELLLNIVKEKLPKVNVDQFKKDLHSKEMQEKVRKDADRAKKLKVQGAPSVYVNGNLTNPDYDSIKKEIDKALKK</sequence>
<evidence type="ECO:0000256" key="6">
    <source>
        <dbReference type="SAM" id="Phobius"/>
    </source>
</evidence>
<evidence type="ECO:0000313" key="9">
    <source>
        <dbReference type="Proteomes" id="UP000242656"/>
    </source>
</evidence>
<dbReference type="EMBL" id="NUWN01000046">
    <property type="protein sequence ID" value="PFK41002.1"/>
    <property type="molecule type" value="Genomic_DNA"/>
</dbReference>
<keyword evidence="5" id="KW-0676">Redox-active center</keyword>
<keyword evidence="6" id="KW-0472">Membrane</keyword>
<evidence type="ECO:0000256" key="1">
    <source>
        <dbReference type="ARBA" id="ARBA00005791"/>
    </source>
</evidence>
<dbReference type="AlphaFoldDB" id="A0A2B0M9X4"/>
<dbReference type="PANTHER" id="PTHR13887:SF14">
    <property type="entry name" value="DISULFIDE BOND FORMATION PROTEIN D"/>
    <property type="match status" value="1"/>
</dbReference>
<keyword evidence="6" id="KW-0812">Transmembrane</keyword>
<keyword evidence="6" id="KW-1133">Transmembrane helix</keyword>
<evidence type="ECO:0000256" key="3">
    <source>
        <dbReference type="ARBA" id="ARBA00023002"/>
    </source>
</evidence>
<gene>
    <name evidence="8" type="ORF">COI93_12410</name>
</gene>
<dbReference type="Gene3D" id="3.40.30.10">
    <property type="entry name" value="Glutaredoxin"/>
    <property type="match status" value="1"/>
</dbReference>
<dbReference type="SUPFAM" id="SSF52833">
    <property type="entry name" value="Thioredoxin-like"/>
    <property type="match status" value="1"/>
</dbReference>
<comment type="similarity">
    <text evidence="1">Belongs to the thioredoxin family. DsbA subfamily.</text>
</comment>